<dbReference type="InterPro" id="IPR000215">
    <property type="entry name" value="Serpin_fam"/>
</dbReference>
<dbReference type="CDD" id="cd02043">
    <property type="entry name" value="serpinP_plants"/>
    <property type="match status" value="1"/>
</dbReference>
<dbReference type="InterPro" id="IPR042185">
    <property type="entry name" value="Serpin_sf_2"/>
</dbReference>
<reference evidence="4" key="1">
    <citation type="journal article" date="2023" name="Nat. Commun.">
        <title>Diploid and tetraploid genomes of Acorus and the evolution of monocots.</title>
        <authorList>
            <person name="Ma L."/>
            <person name="Liu K.W."/>
            <person name="Li Z."/>
            <person name="Hsiao Y.Y."/>
            <person name="Qi Y."/>
            <person name="Fu T."/>
            <person name="Tang G.D."/>
            <person name="Zhang D."/>
            <person name="Sun W.H."/>
            <person name="Liu D.K."/>
            <person name="Li Y."/>
            <person name="Chen G.Z."/>
            <person name="Liu X.D."/>
            <person name="Liao X.Y."/>
            <person name="Jiang Y.T."/>
            <person name="Yu X."/>
            <person name="Hao Y."/>
            <person name="Huang J."/>
            <person name="Zhao X.W."/>
            <person name="Ke S."/>
            <person name="Chen Y.Y."/>
            <person name="Wu W.L."/>
            <person name="Hsu J.L."/>
            <person name="Lin Y.F."/>
            <person name="Huang M.D."/>
            <person name="Li C.Y."/>
            <person name="Huang L."/>
            <person name="Wang Z.W."/>
            <person name="Zhao X."/>
            <person name="Zhong W.Y."/>
            <person name="Peng D.H."/>
            <person name="Ahmad S."/>
            <person name="Lan S."/>
            <person name="Zhang J.S."/>
            <person name="Tsai W.C."/>
            <person name="Van de Peer Y."/>
            <person name="Liu Z.J."/>
        </authorList>
    </citation>
    <scope>NUCLEOTIDE SEQUENCE</scope>
    <source>
        <strain evidence="4">SCP</strain>
    </source>
</reference>
<evidence type="ECO:0000313" key="4">
    <source>
        <dbReference type="EMBL" id="KAK1268860.1"/>
    </source>
</evidence>
<proteinExistence type="inferred from homology"/>
<dbReference type="Gene3D" id="3.30.497.10">
    <property type="entry name" value="Antithrombin, subunit I, domain 2"/>
    <property type="match status" value="1"/>
</dbReference>
<dbReference type="PANTHER" id="PTHR11461">
    <property type="entry name" value="SERINE PROTEASE INHIBITOR, SERPIN"/>
    <property type="match status" value="1"/>
</dbReference>
<comment type="caution">
    <text evidence="4">The sequence shown here is derived from an EMBL/GenBank/DDBJ whole genome shotgun (WGS) entry which is preliminary data.</text>
</comment>
<reference evidence="4" key="2">
    <citation type="submission" date="2023-06" db="EMBL/GenBank/DDBJ databases">
        <authorList>
            <person name="Ma L."/>
            <person name="Liu K.-W."/>
            <person name="Li Z."/>
            <person name="Hsiao Y.-Y."/>
            <person name="Qi Y."/>
            <person name="Fu T."/>
            <person name="Tang G."/>
            <person name="Zhang D."/>
            <person name="Sun W.-H."/>
            <person name="Liu D.-K."/>
            <person name="Li Y."/>
            <person name="Chen G.-Z."/>
            <person name="Liu X.-D."/>
            <person name="Liao X.-Y."/>
            <person name="Jiang Y.-T."/>
            <person name="Yu X."/>
            <person name="Hao Y."/>
            <person name="Huang J."/>
            <person name="Zhao X.-W."/>
            <person name="Ke S."/>
            <person name="Chen Y.-Y."/>
            <person name="Wu W.-L."/>
            <person name="Hsu J.-L."/>
            <person name="Lin Y.-F."/>
            <person name="Huang M.-D."/>
            <person name="Li C.-Y."/>
            <person name="Huang L."/>
            <person name="Wang Z.-W."/>
            <person name="Zhao X."/>
            <person name="Zhong W.-Y."/>
            <person name="Peng D.-H."/>
            <person name="Ahmad S."/>
            <person name="Lan S."/>
            <person name="Zhang J.-S."/>
            <person name="Tsai W.-C."/>
            <person name="Van De Peer Y."/>
            <person name="Liu Z.-J."/>
        </authorList>
    </citation>
    <scope>NUCLEOTIDE SEQUENCE</scope>
    <source>
        <strain evidence="4">SCP</strain>
        <tissue evidence="4">Leaves</tissue>
    </source>
</reference>
<sequence>MDLRKLIENQTDWSLSIAHHVGSARSPPDSNLVLSPVSVHSVLSMVAAGSTGSTLDQSLKFLRSDGEEGELRSLSSQLVQIVLADGSASGGPKLAFAGSVWVDRSLSLKAEFEKVVREIFGAEARAVDFHSKPAEAAKEVNSWAETATNGLIKDVLPPGSVNSNARLILTNALYFKGAWKDKFDPSKTSESDFHRLDGSSIKHPFMTSRKKHFLRSHDGFKVLCMPYAQGRDHRQFSMYLLLPDARDGLHALSERLASESGFLDRHCPTREVEVGEFLVPKFKFSYAFEASATLKELGLTLPFSAEAELTGMVESEAVGRGLTVSGVFHKAFVEVNEEGTEAAAASAAVVMLRSLAAAPEDFVADHPFVFVIREDVTGVVVFYGHVVDPSVVSS</sequence>
<evidence type="ECO:0000313" key="5">
    <source>
        <dbReference type="Proteomes" id="UP001179952"/>
    </source>
</evidence>
<dbReference type="GO" id="GO:0004867">
    <property type="term" value="F:serine-type endopeptidase inhibitor activity"/>
    <property type="evidence" value="ECO:0007669"/>
    <property type="project" value="InterPro"/>
</dbReference>
<dbReference type="Gene3D" id="2.30.39.10">
    <property type="entry name" value="Alpha-1-antitrypsin, domain 1"/>
    <property type="match status" value="1"/>
</dbReference>
<dbReference type="GO" id="GO:0005615">
    <property type="term" value="C:extracellular space"/>
    <property type="evidence" value="ECO:0007669"/>
    <property type="project" value="InterPro"/>
</dbReference>
<feature type="domain" description="Serpin" evidence="3">
    <location>
        <begin position="15"/>
        <end position="389"/>
    </location>
</feature>
<gene>
    <name evidence="4" type="ORF">QJS04_geneDACA006543</name>
</gene>
<dbReference type="InterPro" id="IPR023796">
    <property type="entry name" value="Serpin_dom"/>
</dbReference>
<dbReference type="InterPro" id="IPR023795">
    <property type="entry name" value="Serpin_CS"/>
</dbReference>
<dbReference type="PANTHER" id="PTHR11461:SF211">
    <property type="entry name" value="GH10112P-RELATED"/>
    <property type="match status" value="1"/>
</dbReference>
<organism evidence="4 5">
    <name type="scientific">Acorus gramineus</name>
    <name type="common">Dwarf sweet flag</name>
    <dbReference type="NCBI Taxonomy" id="55184"/>
    <lineage>
        <taxon>Eukaryota</taxon>
        <taxon>Viridiplantae</taxon>
        <taxon>Streptophyta</taxon>
        <taxon>Embryophyta</taxon>
        <taxon>Tracheophyta</taxon>
        <taxon>Spermatophyta</taxon>
        <taxon>Magnoliopsida</taxon>
        <taxon>Liliopsida</taxon>
        <taxon>Acoraceae</taxon>
        <taxon>Acorus</taxon>
    </lineage>
</organism>
<dbReference type="SMART" id="SM00093">
    <property type="entry name" value="SERPIN"/>
    <property type="match status" value="1"/>
</dbReference>
<evidence type="ECO:0000259" key="3">
    <source>
        <dbReference type="SMART" id="SM00093"/>
    </source>
</evidence>
<comment type="similarity">
    <text evidence="1 2">Belongs to the serpin family.</text>
</comment>
<dbReference type="Proteomes" id="UP001179952">
    <property type="component" value="Unassembled WGS sequence"/>
</dbReference>
<dbReference type="EMBL" id="JAUJYN010000006">
    <property type="protein sequence ID" value="KAK1268860.1"/>
    <property type="molecule type" value="Genomic_DNA"/>
</dbReference>
<dbReference type="Pfam" id="PF00079">
    <property type="entry name" value="Serpin"/>
    <property type="match status" value="1"/>
</dbReference>
<evidence type="ECO:0000256" key="1">
    <source>
        <dbReference type="ARBA" id="ARBA00009500"/>
    </source>
</evidence>
<keyword evidence="5" id="KW-1185">Reference proteome</keyword>
<dbReference type="AlphaFoldDB" id="A0AAV9AX58"/>
<evidence type="ECO:0000256" key="2">
    <source>
        <dbReference type="RuleBase" id="RU000411"/>
    </source>
</evidence>
<accession>A0AAV9AX58</accession>
<protein>
    <submittedName>
        <fullName evidence="4">Serpin-ZXA</fullName>
    </submittedName>
</protein>
<dbReference type="SUPFAM" id="SSF56574">
    <property type="entry name" value="Serpins"/>
    <property type="match status" value="1"/>
</dbReference>
<dbReference type="InterPro" id="IPR036186">
    <property type="entry name" value="Serpin_sf"/>
</dbReference>
<name>A0AAV9AX58_ACOGR</name>
<dbReference type="InterPro" id="IPR042178">
    <property type="entry name" value="Serpin_sf_1"/>
</dbReference>
<dbReference type="PROSITE" id="PS00284">
    <property type="entry name" value="SERPIN"/>
    <property type="match status" value="1"/>
</dbReference>